<evidence type="ECO:0000256" key="1">
    <source>
        <dbReference type="SAM" id="MobiDB-lite"/>
    </source>
</evidence>
<name>A0AAE0KFP7_9PEZI</name>
<organism evidence="3 4">
    <name type="scientific">Lasiosphaeria ovina</name>
    <dbReference type="NCBI Taxonomy" id="92902"/>
    <lineage>
        <taxon>Eukaryota</taxon>
        <taxon>Fungi</taxon>
        <taxon>Dikarya</taxon>
        <taxon>Ascomycota</taxon>
        <taxon>Pezizomycotina</taxon>
        <taxon>Sordariomycetes</taxon>
        <taxon>Sordariomycetidae</taxon>
        <taxon>Sordariales</taxon>
        <taxon>Lasiosphaeriaceae</taxon>
        <taxon>Lasiosphaeria</taxon>
    </lineage>
</organism>
<dbReference type="EMBL" id="JAULSN010000003">
    <property type="protein sequence ID" value="KAK3375864.1"/>
    <property type="molecule type" value="Genomic_DNA"/>
</dbReference>
<dbReference type="Proteomes" id="UP001287356">
    <property type="component" value="Unassembled WGS sequence"/>
</dbReference>
<accession>A0AAE0KFP7</accession>
<feature type="compositionally biased region" description="Polar residues" evidence="1">
    <location>
        <begin position="122"/>
        <end position="136"/>
    </location>
</feature>
<evidence type="ECO:0008006" key="5">
    <source>
        <dbReference type="Google" id="ProtNLM"/>
    </source>
</evidence>
<keyword evidence="2" id="KW-0732">Signal</keyword>
<sequence>MSARSRSSVFPAILAAIVLLCASPALARTDLSGCVSTQVIFEQFAASLIWYVPGTGEICSFIDCGGGRAPPKTTVPGCAGYDGTATVTPSFLSGFPRAAPTGAATTAPGATGGFGSGSGSGNSVTFQGTTESYNHGSPTPTPPSSITTPASVGNSAAGNSAAGNSVADNSAAGSLPSSAATGAATGGDSSKSSTAASRTSTAGAAGPTRAAKEMLGAMAGLAVAGLAMV</sequence>
<evidence type="ECO:0000313" key="3">
    <source>
        <dbReference type="EMBL" id="KAK3375864.1"/>
    </source>
</evidence>
<dbReference type="AlphaFoldDB" id="A0AAE0KFP7"/>
<feature type="chain" id="PRO_5042112594" description="Siderophore biosynthesis enzyme" evidence="2">
    <location>
        <begin position="28"/>
        <end position="229"/>
    </location>
</feature>
<reference evidence="3" key="1">
    <citation type="journal article" date="2023" name="Mol. Phylogenet. Evol.">
        <title>Genome-scale phylogeny and comparative genomics of the fungal order Sordariales.</title>
        <authorList>
            <person name="Hensen N."/>
            <person name="Bonometti L."/>
            <person name="Westerberg I."/>
            <person name="Brannstrom I.O."/>
            <person name="Guillou S."/>
            <person name="Cros-Aarteil S."/>
            <person name="Calhoun S."/>
            <person name="Haridas S."/>
            <person name="Kuo A."/>
            <person name="Mondo S."/>
            <person name="Pangilinan J."/>
            <person name="Riley R."/>
            <person name="LaButti K."/>
            <person name="Andreopoulos B."/>
            <person name="Lipzen A."/>
            <person name="Chen C."/>
            <person name="Yan M."/>
            <person name="Daum C."/>
            <person name="Ng V."/>
            <person name="Clum A."/>
            <person name="Steindorff A."/>
            <person name="Ohm R.A."/>
            <person name="Martin F."/>
            <person name="Silar P."/>
            <person name="Natvig D.O."/>
            <person name="Lalanne C."/>
            <person name="Gautier V."/>
            <person name="Ament-Velasquez S.L."/>
            <person name="Kruys A."/>
            <person name="Hutchinson M.I."/>
            <person name="Powell A.J."/>
            <person name="Barry K."/>
            <person name="Miller A.N."/>
            <person name="Grigoriev I.V."/>
            <person name="Debuchy R."/>
            <person name="Gladieux P."/>
            <person name="Hiltunen Thoren M."/>
            <person name="Johannesson H."/>
        </authorList>
    </citation>
    <scope>NUCLEOTIDE SEQUENCE</scope>
    <source>
        <strain evidence="3">CBS 958.72</strain>
    </source>
</reference>
<comment type="caution">
    <text evidence="3">The sequence shown here is derived from an EMBL/GenBank/DDBJ whole genome shotgun (WGS) entry which is preliminary data.</text>
</comment>
<feature type="region of interest" description="Disordered" evidence="1">
    <location>
        <begin position="102"/>
        <end position="207"/>
    </location>
</feature>
<feature type="compositionally biased region" description="Low complexity" evidence="1">
    <location>
        <begin position="144"/>
        <end position="207"/>
    </location>
</feature>
<feature type="signal peptide" evidence="2">
    <location>
        <begin position="1"/>
        <end position="27"/>
    </location>
</feature>
<reference evidence="3" key="2">
    <citation type="submission" date="2023-06" db="EMBL/GenBank/DDBJ databases">
        <authorList>
            <consortium name="Lawrence Berkeley National Laboratory"/>
            <person name="Haridas S."/>
            <person name="Hensen N."/>
            <person name="Bonometti L."/>
            <person name="Westerberg I."/>
            <person name="Brannstrom I.O."/>
            <person name="Guillou S."/>
            <person name="Cros-Aarteil S."/>
            <person name="Calhoun S."/>
            <person name="Kuo A."/>
            <person name="Mondo S."/>
            <person name="Pangilinan J."/>
            <person name="Riley R."/>
            <person name="Labutti K."/>
            <person name="Andreopoulos B."/>
            <person name="Lipzen A."/>
            <person name="Chen C."/>
            <person name="Yanf M."/>
            <person name="Daum C."/>
            <person name="Ng V."/>
            <person name="Clum A."/>
            <person name="Steindorff A."/>
            <person name="Ohm R."/>
            <person name="Martin F."/>
            <person name="Silar P."/>
            <person name="Natvig D."/>
            <person name="Lalanne C."/>
            <person name="Gautier V."/>
            <person name="Ament-Velasquez S.L."/>
            <person name="Kruys A."/>
            <person name="Hutchinson M.I."/>
            <person name="Powell A.J."/>
            <person name="Barry K."/>
            <person name="Miller A.N."/>
            <person name="Grigoriev I.V."/>
            <person name="Debuchy R."/>
            <person name="Gladieux P."/>
            <person name="Thoren M.H."/>
            <person name="Johannesson H."/>
        </authorList>
    </citation>
    <scope>NUCLEOTIDE SEQUENCE</scope>
    <source>
        <strain evidence="3">CBS 958.72</strain>
    </source>
</reference>
<feature type="compositionally biased region" description="Gly residues" evidence="1">
    <location>
        <begin position="110"/>
        <end position="120"/>
    </location>
</feature>
<evidence type="ECO:0000313" key="4">
    <source>
        <dbReference type="Proteomes" id="UP001287356"/>
    </source>
</evidence>
<keyword evidence="4" id="KW-1185">Reference proteome</keyword>
<protein>
    <recommendedName>
        <fullName evidence="5">Siderophore biosynthesis enzyme</fullName>
    </recommendedName>
</protein>
<gene>
    <name evidence="3" type="ORF">B0T24DRAFT_591561</name>
</gene>
<proteinExistence type="predicted"/>
<evidence type="ECO:0000256" key="2">
    <source>
        <dbReference type="SAM" id="SignalP"/>
    </source>
</evidence>